<reference evidence="1 2" key="1">
    <citation type="submission" date="2019-12" db="EMBL/GenBank/DDBJ databases">
        <authorList>
            <person name="Scholz U."/>
            <person name="Mascher M."/>
            <person name="Fiebig A."/>
        </authorList>
    </citation>
    <scope>NUCLEOTIDE SEQUENCE</scope>
</reference>
<dbReference type="EMBL" id="LR743592">
    <property type="protein sequence ID" value="CAA2619826.1"/>
    <property type="molecule type" value="Genomic_DNA"/>
</dbReference>
<organism evidence="1">
    <name type="scientific">Spirodela intermedia</name>
    <name type="common">Intermediate duckweed</name>
    <dbReference type="NCBI Taxonomy" id="51605"/>
    <lineage>
        <taxon>Eukaryota</taxon>
        <taxon>Viridiplantae</taxon>
        <taxon>Streptophyta</taxon>
        <taxon>Embryophyta</taxon>
        <taxon>Tracheophyta</taxon>
        <taxon>Spermatophyta</taxon>
        <taxon>Magnoliopsida</taxon>
        <taxon>Liliopsida</taxon>
        <taxon>Araceae</taxon>
        <taxon>Lemnoideae</taxon>
        <taxon>Spirodela</taxon>
    </lineage>
</organism>
<gene>
    <name evidence="1" type="ORF">SI7747_05005995</name>
</gene>
<dbReference type="AlphaFoldDB" id="A0A7I8IPZ9"/>
<dbReference type="EMBL" id="CACRZD030000005">
    <property type="protein sequence ID" value="CAA6659573.1"/>
    <property type="molecule type" value="Genomic_DNA"/>
</dbReference>
<dbReference type="Proteomes" id="UP001189122">
    <property type="component" value="Unassembled WGS sequence"/>
</dbReference>
<name>A0A7I8IPZ9_SPIIN</name>
<accession>A0A7I8IPZ9</accession>
<evidence type="ECO:0000313" key="2">
    <source>
        <dbReference type="Proteomes" id="UP001189122"/>
    </source>
</evidence>
<proteinExistence type="predicted"/>
<keyword evidence="2" id="KW-1185">Reference proteome</keyword>
<protein>
    <submittedName>
        <fullName evidence="1">Uncharacterized protein</fullName>
    </submittedName>
</protein>
<sequence>MSLITSLGSWSSVSSLPADKITEIDQPASHLLLGFESPCSKLCCVCVQ</sequence>
<evidence type="ECO:0000313" key="1">
    <source>
        <dbReference type="EMBL" id="CAA2619826.1"/>
    </source>
</evidence>